<dbReference type="PRINTS" id="PR00035">
    <property type="entry name" value="HTHGNTR"/>
</dbReference>
<keyword evidence="2" id="KW-0238">DNA-binding</keyword>
<organism evidence="5 6">
    <name type="scientific">Pararobbsia alpina</name>
    <dbReference type="NCBI Taxonomy" id="621374"/>
    <lineage>
        <taxon>Bacteria</taxon>
        <taxon>Pseudomonadati</taxon>
        <taxon>Pseudomonadota</taxon>
        <taxon>Betaproteobacteria</taxon>
        <taxon>Burkholderiales</taxon>
        <taxon>Burkholderiaceae</taxon>
        <taxon>Pararobbsia</taxon>
    </lineage>
</organism>
<protein>
    <submittedName>
        <fullName evidence="5">L-lactate dehydrogenase operon regulatory protein</fullName>
    </submittedName>
</protein>
<evidence type="ECO:0000259" key="4">
    <source>
        <dbReference type="PROSITE" id="PS50949"/>
    </source>
</evidence>
<dbReference type="GO" id="GO:0003677">
    <property type="term" value="F:DNA binding"/>
    <property type="evidence" value="ECO:0007669"/>
    <property type="project" value="UniProtKB-KW"/>
</dbReference>
<proteinExistence type="predicted"/>
<evidence type="ECO:0000256" key="1">
    <source>
        <dbReference type="ARBA" id="ARBA00023015"/>
    </source>
</evidence>
<dbReference type="InterPro" id="IPR036388">
    <property type="entry name" value="WH-like_DNA-bd_sf"/>
</dbReference>
<dbReference type="GO" id="GO:0003700">
    <property type="term" value="F:DNA-binding transcription factor activity"/>
    <property type="evidence" value="ECO:0007669"/>
    <property type="project" value="InterPro"/>
</dbReference>
<dbReference type="PANTHER" id="PTHR43537">
    <property type="entry name" value="TRANSCRIPTIONAL REGULATOR, GNTR FAMILY"/>
    <property type="match status" value="1"/>
</dbReference>
<name>A0A6S7BGY1_9BURK</name>
<accession>A0A6S7BGY1</accession>
<keyword evidence="3" id="KW-0804">Transcription</keyword>
<reference evidence="5 6" key="1">
    <citation type="submission" date="2020-04" db="EMBL/GenBank/DDBJ databases">
        <authorList>
            <person name="De Canck E."/>
        </authorList>
    </citation>
    <scope>NUCLEOTIDE SEQUENCE [LARGE SCALE GENOMIC DNA]</scope>
    <source>
        <strain evidence="5 6">LMG 28138</strain>
    </source>
</reference>
<dbReference type="InterPro" id="IPR036390">
    <property type="entry name" value="WH_DNA-bd_sf"/>
</dbReference>
<evidence type="ECO:0000313" key="6">
    <source>
        <dbReference type="Proteomes" id="UP000494115"/>
    </source>
</evidence>
<dbReference type="Pfam" id="PF07729">
    <property type="entry name" value="FCD"/>
    <property type="match status" value="1"/>
</dbReference>
<dbReference type="Pfam" id="PF00392">
    <property type="entry name" value="GntR"/>
    <property type="match status" value="1"/>
</dbReference>
<dbReference type="CDD" id="cd07377">
    <property type="entry name" value="WHTH_GntR"/>
    <property type="match status" value="1"/>
</dbReference>
<evidence type="ECO:0000256" key="3">
    <source>
        <dbReference type="ARBA" id="ARBA00023163"/>
    </source>
</evidence>
<dbReference type="SUPFAM" id="SSF48008">
    <property type="entry name" value="GntR ligand-binding domain-like"/>
    <property type="match status" value="1"/>
</dbReference>
<dbReference type="InterPro" id="IPR011711">
    <property type="entry name" value="GntR_C"/>
</dbReference>
<dbReference type="InterPro" id="IPR000524">
    <property type="entry name" value="Tscrpt_reg_HTH_GntR"/>
</dbReference>
<dbReference type="SMART" id="SM00345">
    <property type="entry name" value="HTH_GNTR"/>
    <property type="match status" value="1"/>
</dbReference>
<sequence>MSTTHEADGVDGALALKSSLIEGLKTGRYLAGQRLPTERQLSETFRIARSTVRRVIGQLKEKGLVRQSVGSGTYVSDEIEALLASERPSPQHNVSPAEVMEARLALEPSLIELVVRNATSTDFAEIQHCVEQAEAAATFEQFEYWDGALHQRIAEATHNNIVLVVFDAITRVRASSEWGALKRKSVTPERRAAYQIEHRALVDALVDRDIERAREATIAHLLHVRKNLLGH</sequence>
<keyword evidence="6" id="KW-1185">Reference proteome</keyword>
<dbReference type="RefSeq" id="WP_175106965.1">
    <property type="nucleotide sequence ID" value="NZ_CADIKM010000029.1"/>
</dbReference>
<dbReference type="AlphaFoldDB" id="A0A6S7BGY1"/>
<evidence type="ECO:0000256" key="2">
    <source>
        <dbReference type="ARBA" id="ARBA00023125"/>
    </source>
</evidence>
<gene>
    <name evidence="5" type="primary">lldR_3</name>
    <name evidence="5" type="ORF">LMG28138_04428</name>
</gene>
<dbReference type="PROSITE" id="PS50949">
    <property type="entry name" value="HTH_GNTR"/>
    <property type="match status" value="1"/>
</dbReference>
<dbReference type="InterPro" id="IPR008920">
    <property type="entry name" value="TF_FadR/GntR_C"/>
</dbReference>
<evidence type="ECO:0000313" key="5">
    <source>
        <dbReference type="EMBL" id="CAB3798371.1"/>
    </source>
</evidence>
<dbReference type="EMBL" id="CADIKM010000029">
    <property type="protein sequence ID" value="CAB3798371.1"/>
    <property type="molecule type" value="Genomic_DNA"/>
</dbReference>
<dbReference type="Gene3D" id="1.10.10.10">
    <property type="entry name" value="Winged helix-like DNA-binding domain superfamily/Winged helix DNA-binding domain"/>
    <property type="match status" value="1"/>
</dbReference>
<dbReference type="Gene3D" id="1.20.120.530">
    <property type="entry name" value="GntR ligand-binding domain-like"/>
    <property type="match status" value="1"/>
</dbReference>
<dbReference type="Proteomes" id="UP000494115">
    <property type="component" value="Unassembled WGS sequence"/>
</dbReference>
<dbReference type="PANTHER" id="PTHR43537:SF5">
    <property type="entry name" value="UXU OPERON TRANSCRIPTIONAL REGULATOR"/>
    <property type="match status" value="1"/>
</dbReference>
<feature type="domain" description="HTH gntR-type" evidence="4">
    <location>
        <begin position="10"/>
        <end position="78"/>
    </location>
</feature>
<keyword evidence="1" id="KW-0805">Transcription regulation</keyword>
<dbReference type="SUPFAM" id="SSF46785">
    <property type="entry name" value="Winged helix' DNA-binding domain"/>
    <property type="match status" value="1"/>
</dbReference>
<dbReference type="SMART" id="SM00895">
    <property type="entry name" value="FCD"/>
    <property type="match status" value="1"/>
</dbReference>